<dbReference type="InterPro" id="IPR057268">
    <property type="entry name" value="Ribosomal_L18"/>
</dbReference>
<dbReference type="GO" id="GO:0003735">
    <property type="term" value="F:structural constituent of ribosome"/>
    <property type="evidence" value="ECO:0007669"/>
    <property type="project" value="InterPro"/>
</dbReference>
<dbReference type="RefSeq" id="WP_133754692.1">
    <property type="nucleotide sequence ID" value="NZ_CP171129.1"/>
</dbReference>
<dbReference type="SUPFAM" id="SSF53137">
    <property type="entry name" value="Translational machinery components"/>
    <property type="match status" value="1"/>
</dbReference>
<dbReference type="PANTHER" id="PTHR12899">
    <property type="entry name" value="39S RIBOSOMAL PROTEIN L18, MITOCHONDRIAL"/>
    <property type="match status" value="1"/>
</dbReference>
<dbReference type="OrthoDB" id="9810939at2"/>
<dbReference type="AlphaFoldDB" id="A0A4R7JBE9"/>
<gene>
    <name evidence="7" type="primary">rplR</name>
    <name evidence="9" type="ORF">CLV29_1954</name>
</gene>
<name>A0A4R7JBE9_9ACTN</name>
<comment type="subunit">
    <text evidence="7">Part of the 50S ribosomal subunit; part of the 5S rRNA/L5/L18/L25 subcomplex. Contacts the 5S and 23S rRNAs.</text>
</comment>
<dbReference type="PANTHER" id="PTHR12899:SF3">
    <property type="entry name" value="LARGE RIBOSOMAL SUBUNIT PROTEIN UL18M"/>
    <property type="match status" value="1"/>
</dbReference>
<accession>A0A4R7JBE9</accession>
<proteinExistence type="inferred from homology"/>
<reference evidence="9 10" key="1">
    <citation type="submission" date="2019-03" db="EMBL/GenBank/DDBJ databases">
        <title>Genomic Encyclopedia of Archaeal and Bacterial Type Strains, Phase II (KMG-II): from individual species to whole genera.</title>
        <authorList>
            <person name="Goeker M."/>
        </authorList>
    </citation>
    <scope>NUCLEOTIDE SEQUENCE [LARGE SCALE GENOMIC DNA]</scope>
    <source>
        <strain evidence="9 10">DSM 24323</strain>
    </source>
</reference>
<dbReference type="FunFam" id="3.30.420.100:FF:000001">
    <property type="entry name" value="50S ribosomal protein L18"/>
    <property type="match status" value="1"/>
</dbReference>
<protein>
    <recommendedName>
        <fullName evidence="6 7">Large ribosomal subunit protein uL18</fullName>
    </recommendedName>
</protein>
<feature type="region of interest" description="Disordered" evidence="8">
    <location>
        <begin position="1"/>
        <end position="29"/>
    </location>
</feature>
<keyword evidence="4 7" id="KW-0689">Ribosomal protein</keyword>
<feature type="compositionally biased region" description="Basic residues" evidence="8">
    <location>
        <begin position="16"/>
        <end position="29"/>
    </location>
</feature>
<keyword evidence="2 7" id="KW-0699">rRNA-binding</keyword>
<evidence type="ECO:0000256" key="8">
    <source>
        <dbReference type="SAM" id="MobiDB-lite"/>
    </source>
</evidence>
<keyword evidence="10" id="KW-1185">Reference proteome</keyword>
<evidence type="ECO:0000256" key="1">
    <source>
        <dbReference type="ARBA" id="ARBA00007116"/>
    </source>
</evidence>
<dbReference type="GO" id="GO:0008097">
    <property type="term" value="F:5S rRNA binding"/>
    <property type="evidence" value="ECO:0007669"/>
    <property type="project" value="TreeGrafter"/>
</dbReference>
<dbReference type="Proteomes" id="UP000295371">
    <property type="component" value="Unassembled WGS sequence"/>
</dbReference>
<dbReference type="HAMAP" id="MF_01337_B">
    <property type="entry name" value="Ribosomal_uL18_B"/>
    <property type="match status" value="1"/>
</dbReference>
<dbReference type="Pfam" id="PF00861">
    <property type="entry name" value="Ribosomal_L18p"/>
    <property type="match status" value="1"/>
</dbReference>
<dbReference type="EMBL" id="SOAW01000001">
    <property type="protein sequence ID" value="TDT34296.1"/>
    <property type="molecule type" value="Genomic_DNA"/>
</dbReference>
<dbReference type="InterPro" id="IPR004389">
    <property type="entry name" value="Ribosomal_uL18_bac-type"/>
</dbReference>
<dbReference type="NCBIfam" id="TIGR00060">
    <property type="entry name" value="L18_bact"/>
    <property type="match status" value="1"/>
</dbReference>
<evidence type="ECO:0000256" key="2">
    <source>
        <dbReference type="ARBA" id="ARBA00022730"/>
    </source>
</evidence>
<dbReference type="CDD" id="cd00432">
    <property type="entry name" value="Ribosomal_L18_L5e"/>
    <property type="match status" value="1"/>
</dbReference>
<dbReference type="InterPro" id="IPR005484">
    <property type="entry name" value="Ribosomal_uL18_bac/plant/anim"/>
</dbReference>
<evidence type="ECO:0000313" key="10">
    <source>
        <dbReference type="Proteomes" id="UP000295371"/>
    </source>
</evidence>
<comment type="caution">
    <text evidence="9">The sequence shown here is derived from an EMBL/GenBank/DDBJ whole genome shotgun (WGS) entry which is preliminary data.</text>
</comment>
<dbReference type="Gene3D" id="3.30.420.100">
    <property type="match status" value="1"/>
</dbReference>
<evidence type="ECO:0000256" key="7">
    <source>
        <dbReference type="HAMAP-Rule" id="MF_01337"/>
    </source>
</evidence>
<dbReference type="GO" id="GO:0006412">
    <property type="term" value="P:translation"/>
    <property type="evidence" value="ECO:0007669"/>
    <property type="project" value="UniProtKB-UniRule"/>
</dbReference>
<evidence type="ECO:0000256" key="3">
    <source>
        <dbReference type="ARBA" id="ARBA00022884"/>
    </source>
</evidence>
<keyword evidence="5 7" id="KW-0687">Ribonucleoprotein</keyword>
<evidence type="ECO:0000256" key="6">
    <source>
        <dbReference type="ARBA" id="ARBA00035197"/>
    </source>
</evidence>
<evidence type="ECO:0000313" key="9">
    <source>
        <dbReference type="EMBL" id="TDT34296.1"/>
    </source>
</evidence>
<evidence type="ECO:0000256" key="5">
    <source>
        <dbReference type="ARBA" id="ARBA00023274"/>
    </source>
</evidence>
<comment type="similarity">
    <text evidence="1 7">Belongs to the universal ribosomal protein uL18 family.</text>
</comment>
<evidence type="ECO:0000256" key="4">
    <source>
        <dbReference type="ARBA" id="ARBA00022980"/>
    </source>
</evidence>
<dbReference type="GO" id="GO:0022625">
    <property type="term" value="C:cytosolic large ribosomal subunit"/>
    <property type="evidence" value="ECO:0007669"/>
    <property type="project" value="TreeGrafter"/>
</dbReference>
<keyword evidence="3 7" id="KW-0694">RNA-binding</keyword>
<organism evidence="9 10">
    <name type="scientific">Naumannella halotolerans</name>
    <dbReference type="NCBI Taxonomy" id="993414"/>
    <lineage>
        <taxon>Bacteria</taxon>
        <taxon>Bacillati</taxon>
        <taxon>Actinomycetota</taxon>
        <taxon>Actinomycetes</taxon>
        <taxon>Propionibacteriales</taxon>
        <taxon>Propionibacteriaceae</taxon>
        <taxon>Naumannella</taxon>
    </lineage>
</organism>
<comment type="function">
    <text evidence="7">This is one of the proteins that bind and probably mediate the attachment of the 5S RNA into the large ribosomal subunit, where it forms part of the central protuberance.</text>
</comment>
<sequence>MGISLDAGKHTAPKAAARHRRQVRGRKRIFGSAERPRLVVTRSSKHVFAQVIDDNAGATLVSASTMEADLRGTTGDKSEKAKRVGELLAERAKAKGVEAVVFDRSGNKYHGRLAALADGARSGGLDF</sequence>